<dbReference type="OrthoDB" id="10358227at2759"/>
<keyword evidence="4" id="KW-1185">Reference proteome</keyword>
<protein>
    <submittedName>
        <fullName evidence="3">Uncharacterized protein</fullName>
    </submittedName>
</protein>
<evidence type="ECO:0000313" key="3">
    <source>
        <dbReference type="EMBL" id="KAJ1980286.1"/>
    </source>
</evidence>
<proteinExistence type="predicted"/>
<gene>
    <name evidence="3" type="ORF">H4R34_002512</name>
</gene>
<dbReference type="Proteomes" id="UP001151582">
    <property type="component" value="Unassembled WGS sequence"/>
</dbReference>
<feature type="chain" id="PRO_5040826195" evidence="2">
    <location>
        <begin position="21"/>
        <end position="298"/>
    </location>
</feature>
<evidence type="ECO:0000256" key="1">
    <source>
        <dbReference type="SAM" id="MobiDB-lite"/>
    </source>
</evidence>
<feature type="signal peptide" evidence="2">
    <location>
        <begin position="1"/>
        <end position="20"/>
    </location>
</feature>
<dbReference type="EMBL" id="JANBQB010000176">
    <property type="protein sequence ID" value="KAJ1980286.1"/>
    <property type="molecule type" value="Genomic_DNA"/>
</dbReference>
<evidence type="ECO:0000256" key="2">
    <source>
        <dbReference type="SAM" id="SignalP"/>
    </source>
</evidence>
<sequence>MRYLQLFGALLLPAIHSGSAVTANPKAARNGFPDNANSTEVTVPSLTLGYTWTVIQAFYAPNSDKVKLRDCKGDLISTVTAQFEKDMLAGGSGLLNDGQYVRPVKCSKNTDTNYYAVSDRPLTSSGDPLHPFVSIALHGQRQGTIAYIKALDGLGLPLDQTHNGCVQIDETEGLSDTRLVQLYVQTHTFYETINDSFHGSQVTAELNSTCTIKTYKSLVLKDGLKDLNQHENEEHDGDSDAASTKTHDLGSLPITESHPSRETQPADVSAAGLENWHGLWVTGTASLLAVTMSHLAVA</sequence>
<feature type="region of interest" description="Disordered" evidence="1">
    <location>
        <begin position="230"/>
        <end position="268"/>
    </location>
</feature>
<name>A0A9W8B1N7_9FUNG</name>
<keyword evidence="2" id="KW-0732">Signal</keyword>
<evidence type="ECO:0000313" key="4">
    <source>
        <dbReference type="Proteomes" id="UP001151582"/>
    </source>
</evidence>
<organism evidence="3 4">
    <name type="scientific">Dimargaris verticillata</name>
    <dbReference type="NCBI Taxonomy" id="2761393"/>
    <lineage>
        <taxon>Eukaryota</taxon>
        <taxon>Fungi</taxon>
        <taxon>Fungi incertae sedis</taxon>
        <taxon>Zoopagomycota</taxon>
        <taxon>Kickxellomycotina</taxon>
        <taxon>Dimargaritomycetes</taxon>
        <taxon>Dimargaritales</taxon>
        <taxon>Dimargaritaceae</taxon>
        <taxon>Dimargaris</taxon>
    </lineage>
</organism>
<dbReference type="AlphaFoldDB" id="A0A9W8B1N7"/>
<accession>A0A9W8B1N7</accession>
<comment type="caution">
    <text evidence="3">The sequence shown here is derived from an EMBL/GenBank/DDBJ whole genome shotgun (WGS) entry which is preliminary data.</text>
</comment>
<reference evidence="3" key="1">
    <citation type="submission" date="2022-07" db="EMBL/GenBank/DDBJ databases">
        <title>Phylogenomic reconstructions and comparative analyses of Kickxellomycotina fungi.</title>
        <authorList>
            <person name="Reynolds N.K."/>
            <person name="Stajich J.E."/>
            <person name="Barry K."/>
            <person name="Grigoriev I.V."/>
            <person name="Crous P."/>
            <person name="Smith M.E."/>
        </authorList>
    </citation>
    <scope>NUCLEOTIDE SEQUENCE</scope>
    <source>
        <strain evidence="3">RSA 567</strain>
    </source>
</reference>